<feature type="transmembrane region" description="Helical" evidence="5">
    <location>
        <begin position="196"/>
        <end position="214"/>
    </location>
</feature>
<feature type="transmembrane region" description="Helical" evidence="5">
    <location>
        <begin position="15"/>
        <end position="34"/>
    </location>
</feature>
<keyword evidence="7" id="KW-1185">Reference proteome</keyword>
<dbReference type="Pfam" id="PF04479">
    <property type="entry name" value="RTA1"/>
    <property type="match status" value="1"/>
</dbReference>
<dbReference type="Proteomes" id="UP000799779">
    <property type="component" value="Unassembled WGS sequence"/>
</dbReference>
<evidence type="ECO:0000256" key="3">
    <source>
        <dbReference type="ARBA" id="ARBA00022989"/>
    </source>
</evidence>
<dbReference type="PANTHER" id="PTHR31465:SF27">
    <property type="entry name" value="DOMAIN PROTEIN, PUTATIVE (AFU_ORTHOLOGUE AFUA_3G01030)-RELATED"/>
    <property type="match status" value="1"/>
</dbReference>
<feature type="transmembrane region" description="Helical" evidence="5">
    <location>
        <begin position="41"/>
        <end position="59"/>
    </location>
</feature>
<feature type="transmembrane region" description="Helical" evidence="5">
    <location>
        <begin position="108"/>
        <end position="133"/>
    </location>
</feature>
<name>A0A6A5WSK1_9PLEO</name>
<dbReference type="OrthoDB" id="3358017at2759"/>
<gene>
    <name evidence="6" type="ORF">P154DRAFT_588510</name>
</gene>
<evidence type="ECO:0000313" key="7">
    <source>
        <dbReference type="Proteomes" id="UP000799779"/>
    </source>
</evidence>
<evidence type="ECO:0000256" key="1">
    <source>
        <dbReference type="ARBA" id="ARBA00004141"/>
    </source>
</evidence>
<keyword evidence="3 5" id="KW-1133">Transmembrane helix</keyword>
<feature type="transmembrane region" description="Helical" evidence="5">
    <location>
        <begin position="153"/>
        <end position="175"/>
    </location>
</feature>
<proteinExistence type="predicted"/>
<accession>A0A6A5WSK1</accession>
<evidence type="ECO:0000256" key="4">
    <source>
        <dbReference type="ARBA" id="ARBA00023136"/>
    </source>
</evidence>
<sequence>MSEPPHAHYDYNPSIAGVVIAITMFTGLLGLHVWRLWQTRTWFCIPFIIGALFEIVGYSARSANHNNIYSFNPFLIQTILILLAPILFAASVYMFLGRIIRTTGRTSYSILRITWLTTVFVTGDVVCFIIQLIGASIMGNGTSQSTRNLGSAIIMTGLVVQVMIFGFFLAVGIIFHRRMKRGPGSKGSFNWEKYMVSLYIVSLIITFRNLFRVIEYALGDDGYLLKNEWPTYCFDAVPMAGVLAMCESWYVGNLGFASGDHELQVPIA</sequence>
<evidence type="ECO:0000313" key="6">
    <source>
        <dbReference type="EMBL" id="KAF2003934.1"/>
    </source>
</evidence>
<comment type="subcellular location">
    <subcellularLocation>
        <location evidence="1">Membrane</location>
        <topology evidence="1">Multi-pass membrane protein</topology>
    </subcellularLocation>
</comment>
<dbReference type="InterPro" id="IPR007568">
    <property type="entry name" value="RTA1"/>
</dbReference>
<feature type="transmembrane region" description="Helical" evidence="5">
    <location>
        <begin position="74"/>
        <end position="96"/>
    </location>
</feature>
<reference evidence="6" key="1">
    <citation type="journal article" date="2020" name="Stud. Mycol.">
        <title>101 Dothideomycetes genomes: a test case for predicting lifestyles and emergence of pathogens.</title>
        <authorList>
            <person name="Haridas S."/>
            <person name="Albert R."/>
            <person name="Binder M."/>
            <person name="Bloem J."/>
            <person name="Labutti K."/>
            <person name="Salamov A."/>
            <person name="Andreopoulos B."/>
            <person name="Baker S."/>
            <person name="Barry K."/>
            <person name="Bills G."/>
            <person name="Bluhm B."/>
            <person name="Cannon C."/>
            <person name="Castanera R."/>
            <person name="Culley D."/>
            <person name="Daum C."/>
            <person name="Ezra D."/>
            <person name="Gonzalez J."/>
            <person name="Henrissat B."/>
            <person name="Kuo A."/>
            <person name="Liang C."/>
            <person name="Lipzen A."/>
            <person name="Lutzoni F."/>
            <person name="Magnuson J."/>
            <person name="Mondo S."/>
            <person name="Nolan M."/>
            <person name="Ohm R."/>
            <person name="Pangilinan J."/>
            <person name="Park H.-J."/>
            <person name="Ramirez L."/>
            <person name="Alfaro M."/>
            <person name="Sun H."/>
            <person name="Tritt A."/>
            <person name="Yoshinaga Y."/>
            <person name="Zwiers L.-H."/>
            <person name="Turgeon B."/>
            <person name="Goodwin S."/>
            <person name="Spatafora J."/>
            <person name="Crous P."/>
            <person name="Grigoriev I."/>
        </authorList>
    </citation>
    <scope>NUCLEOTIDE SEQUENCE</scope>
    <source>
        <strain evidence="6">CBS 123094</strain>
    </source>
</reference>
<evidence type="ECO:0000256" key="2">
    <source>
        <dbReference type="ARBA" id="ARBA00022692"/>
    </source>
</evidence>
<keyword evidence="2 5" id="KW-0812">Transmembrane</keyword>
<evidence type="ECO:0000256" key="5">
    <source>
        <dbReference type="SAM" id="Phobius"/>
    </source>
</evidence>
<protein>
    <submittedName>
        <fullName evidence="6">RTA1 like protein</fullName>
    </submittedName>
</protein>
<dbReference type="PANTHER" id="PTHR31465">
    <property type="entry name" value="PROTEIN RTA1-RELATED"/>
    <property type="match status" value="1"/>
</dbReference>
<dbReference type="GO" id="GO:0016020">
    <property type="term" value="C:membrane"/>
    <property type="evidence" value="ECO:0007669"/>
    <property type="project" value="UniProtKB-SubCell"/>
</dbReference>
<organism evidence="6 7">
    <name type="scientific">Amniculicola lignicola CBS 123094</name>
    <dbReference type="NCBI Taxonomy" id="1392246"/>
    <lineage>
        <taxon>Eukaryota</taxon>
        <taxon>Fungi</taxon>
        <taxon>Dikarya</taxon>
        <taxon>Ascomycota</taxon>
        <taxon>Pezizomycotina</taxon>
        <taxon>Dothideomycetes</taxon>
        <taxon>Pleosporomycetidae</taxon>
        <taxon>Pleosporales</taxon>
        <taxon>Amniculicolaceae</taxon>
        <taxon>Amniculicola</taxon>
    </lineage>
</organism>
<dbReference type="EMBL" id="ML977569">
    <property type="protein sequence ID" value="KAF2003934.1"/>
    <property type="molecule type" value="Genomic_DNA"/>
</dbReference>
<keyword evidence="4 5" id="KW-0472">Membrane</keyword>
<dbReference type="AlphaFoldDB" id="A0A6A5WSK1"/>